<keyword evidence="3 5" id="KW-1133">Transmembrane helix</keyword>
<comment type="caution">
    <text evidence="6">The sequence shown here is derived from an EMBL/GenBank/DDBJ whole genome shotgun (WGS) entry which is preliminary data.</text>
</comment>
<dbReference type="Pfam" id="PF01040">
    <property type="entry name" value="UbiA"/>
    <property type="match status" value="1"/>
</dbReference>
<sequence>MVGNVKASSKSKAKAWISIVRIGNCIALGYAAIVGYLLSFPGNLDPLVILKLFVTAFLIGGGSNTINDYFDASIDAINKPWRPIPSGLINAKTALRASIVMTAIGVMISFTLSLENGFIALVAAILAFMYSFRLKKTFLVGNIVVASLVALSIIYGGLAGHNLRIDVFLASIFAFLLNLGREFIKGIEDVEGDKKYGIKTIATVKGIKAAYICSVIIFSILILLSVAPYILLGYSLLYTMMAILGVDIVILAAIIKASTLNPGRCIKCL</sequence>
<dbReference type="GO" id="GO:0005886">
    <property type="term" value="C:plasma membrane"/>
    <property type="evidence" value="ECO:0007669"/>
    <property type="project" value="UniProtKB-SubCell"/>
</dbReference>
<dbReference type="PANTHER" id="PTHR42723:SF1">
    <property type="entry name" value="CHLOROPHYLL SYNTHASE, CHLOROPLASTIC"/>
    <property type="match status" value="1"/>
</dbReference>
<evidence type="ECO:0000256" key="1">
    <source>
        <dbReference type="ARBA" id="ARBA00004651"/>
    </source>
</evidence>
<feature type="transmembrane region" description="Helical" evidence="5">
    <location>
        <begin position="209"/>
        <end position="230"/>
    </location>
</feature>
<dbReference type="GO" id="GO:0016765">
    <property type="term" value="F:transferase activity, transferring alkyl or aryl (other than methyl) groups"/>
    <property type="evidence" value="ECO:0007669"/>
    <property type="project" value="InterPro"/>
</dbReference>
<proteinExistence type="predicted"/>
<feature type="transmembrane region" description="Helical" evidence="5">
    <location>
        <begin position="236"/>
        <end position="255"/>
    </location>
</feature>
<dbReference type="InterPro" id="IPR000537">
    <property type="entry name" value="UbiA_prenyltransferase"/>
</dbReference>
<dbReference type="InterPro" id="IPR050475">
    <property type="entry name" value="Prenyltransferase_related"/>
</dbReference>
<gene>
    <name evidence="6" type="ORF">ENO77_01430</name>
</gene>
<protein>
    <submittedName>
        <fullName evidence="6">MFS transporter</fullName>
    </submittedName>
</protein>
<evidence type="ECO:0000256" key="5">
    <source>
        <dbReference type="SAM" id="Phobius"/>
    </source>
</evidence>
<accession>A0A7C2ZLI0</accession>
<dbReference type="InterPro" id="IPR044878">
    <property type="entry name" value="UbiA_sf"/>
</dbReference>
<dbReference type="PANTHER" id="PTHR42723">
    <property type="entry name" value="CHLOROPHYLL SYNTHASE"/>
    <property type="match status" value="1"/>
</dbReference>
<dbReference type="AlphaFoldDB" id="A0A7C2ZLI0"/>
<evidence type="ECO:0000256" key="4">
    <source>
        <dbReference type="ARBA" id="ARBA00023136"/>
    </source>
</evidence>
<dbReference type="EMBL" id="DSGT01000003">
    <property type="protein sequence ID" value="HEW52822.1"/>
    <property type="molecule type" value="Genomic_DNA"/>
</dbReference>
<dbReference type="Gene3D" id="1.10.357.140">
    <property type="entry name" value="UbiA prenyltransferase"/>
    <property type="match status" value="1"/>
</dbReference>
<evidence type="ECO:0000256" key="3">
    <source>
        <dbReference type="ARBA" id="ARBA00022989"/>
    </source>
</evidence>
<keyword evidence="4 5" id="KW-0472">Membrane</keyword>
<feature type="transmembrane region" description="Helical" evidence="5">
    <location>
        <begin position="116"/>
        <end position="132"/>
    </location>
</feature>
<organism evidence="6">
    <name type="scientific">Ignisphaera aggregans</name>
    <dbReference type="NCBI Taxonomy" id="334771"/>
    <lineage>
        <taxon>Archaea</taxon>
        <taxon>Thermoproteota</taxon>
        <taxon>Thermoprotei</taxon>
        <taxon>Desulfurococcales</taxon>
        <taxon>Desulfurococcaceae</taxon>
        <taxon>Ignisphaera</taxon>
    </lineage>
</organism>
<feature type="transmembrane region" description="Helical" evidence="5">
    <location>
        <begin position="139"/>
        <end position="157"/>
    </location>
</feature>
<name>A0A7C2ZLI0_9CREN</name>
<dbReference type="Gene3D" id="1.20.120.1780">
    <property type="entry name" value="UbiA prenyltransferase"/>
    <property type="match status" value="1"/>
</dbReference>
<keyword evidence="2 5" id="KW-0812">Transmembrane</keyword>
<evidence type="ECO:0000256" key="2">
    <source>
        <dbReference type="ARBA" id="ARBA00022692"/>
    </source>
</evidence>
<comment type="subcellular location">
    <subcellularLocation>
        <location evidence="1">Cell membrane</location>
        <topology evidence="1">Multi-pass membrane protein</topology>
    </subcellularLocation>
</comment>
<reference evidence="6" key="1">
    <citation type="journal article" date="2020" name="mSystems">
        <title>Genome- and Community-Level Interaction Insights into Carbon Utilization and Element Cycling Functions of Hydrothermarchaeota in Hydrothermal Sediment.</title>
        <authorList>
            <person name="Zhou Z."/>
            <person name="Liu Y."/>
            <person name="Xu W."/>
            <person name="Pan J."/>
            <person name="Luo Z.H."/>
            <person name="Li M."/>
        </authorList>
    </citation>
    <scope>NUCLEOTIDE SEQUENCE [LARGE SCALE GENOMIC DNA]</scope>
    <source>
        <strain evidence="6">SpSt-16</strain>
    </source>
</reference>
<dbReference type="CDD" id="cd13961">
    <property type="entry name" value="PT_UbiA_DGGGPS"/>
    <property type="match status" value="1"/>
</dbReference>
<feature type="transmembrane region" description="Helical" evidence="5">
    <location>
        <begin position="47"/>
        <end position="66"/>
    </location>
</feature>
<feature type="transmembrane region" description="Helical" evidence="5">
    <location>
        <begin position="21"/>
        <end position="41"/>
    </location>
</feature>
<evidence type="ECO:0000313" key="6">
    <source>
        <dbReference type="EMBL" id="HEW52822.1"/>
    </source>
</evidence>